<gene>
    <name evidence="1" type="ORF">HPB50_003828</name>
</gene>
<evidence type="ECO:0000313" key="2">
    <source>
        <dbReference type="Proteomes" id="UP000821845"/>
    </source>
</evidence>
<name>A0ACB7TES1_HYAAI</name>
<comment type="caution">
    <text evidence="1">The sequence shown here is derived from an EMBL/GenBank/DDBJ whole genome shotgun (WGS) entry which is preliminary data.</text>
</comment>
<proteinExistence type="predicted"/>
<reference evidence="1" key="1">
    <citation type="submission" date="2020-05" db="EMBL/GenBank/DDBJ databases">
        <title>Large-scale comparative analyses of tick genomes elucidate their genetic diversity and vector capacities.</title>
        <authorList>
            <person name="Jia N."/>
            <person name="Wang J."/>
            <person name="Shi W."/>
            <person name="Du L."/>
            <person name="Sun Y."/>
            <person name="Zhan W."/>
            <person name="Jiang J."/>
            <person name="Wang Q."/>
            <person name="Zhang B."/>
            <person name="Ji P."/>
            <person name="Sakyi L.B."/>
            <person name="Cui X."/>
            <person name="Yuan T."/>
            <person name="Jiang B."/>
            <person name="Yang W."/>
            <person name="Lam T.T.-Y."/>
            <person name="Chang Q."/>
            <person name="Ding S."/>
            <person name="Wang X."/>
            <person name="Zhu J."/>
            <person name="Ruan X."/>
            <person name="Zhao L."/>
            <person name="Wei J."/>
            <person name="Que T."/>
            <person name="Du C."/>
            <person name="Cheng J."/>
            <person name="Dai P."/>
            <person name="Han X."/>
            <person name="Huang E."/>
            <person name="Gao Y."/>
            <person name="Liu J."/>
            <person name="Shao H."/>
            <person name="Ye R."/>
            <person name="Li L."/>
            <person name="Wei W."/>
            <person name="Wang X."/>
            <person name="Wang C."/>
            <person name="Yang T."/>
            <person name="Huo Q."/>
            <person name="Li W."/>
            <person name="Guo W."/>
            <person name="Chen H."/>
            <person name="Zhou L."/>
            <person name="Ni X."/>
            <person name="Tian J."/>
            <person name="Zhou Y."/>
            <person name="Sheng Y."/>
            <person name="Liu T."/>
            <person name="Pan Y."/>
            <person name="Xia L."/>
            <person name="Li J."/>
            <person name="Zhao F."/>
            <person name="Cao W."/>
        </authorList>
    </citation>
    <scope>NUCLEOTIDE SEQUENCE</scope>
    <source>
        <strain evidence="1">Hyas-2018</strain>
    </source>
</reference>
<sequence>MEVPTPLLAERIVARGDSRCCKAVRASIRAARVAAGWRSSAGADELRRRGHRPPALEHSSGRPRVPPATITSPAAPDGARVYAAGASPRKALPIRPPADEWLPAAAEAQNGVANRAPAAVRTRDL</sequence>
<keyword evidence="2" id="KW-1185">Reference proteome</keyword>
<accession>A0ACB7TES1</accession>
<dbReference type="EMBL" id="CM023481">
    <property type="protein sequence ID" value="KAH6944538.1"/>
    <property type="molecule type" value="Genomic_DNA"/>
</dbReference>
<protein>
    <submittedName>
        <fullName evidence="1">Uncharacterized protein</fullName>
    </submittedName>
</protein>
<dbReference type="Proteomes" id="UP000821845">
    <property type="component" value="Chromosome 1"/>
</dbReference>
<organism evidence="1 2">
    <name type="scientific">Hyalomma asiaticum</name>
    <name type="common">Tick</name>
    <dbReference type="NCBI Taxonomy" id="266040"/>
    <lineage>
        <taxon>Eukaryota</taxon>
        <taxon>Metazoa</taxon>
        <taxon>Ecdysozoa</taxon>
        <taxon>Arthropoda</taxon>
        <taxon>Chelicerata</taxon>
        <taxon>Arachnida</taxon>
        <taxon>Acari</taxon>
        <taxon>Parasitiformes</taxon>
        <taxon>Ixodida</taxon>
        <taxon>Ixodoidea</taxon>
        <taxon>Ixodidae</taxon>
        <taxon>Hyalomminae</taxon>
        <taxon>Hyalomma</taxon>
    </lineage>
</organism>
<evidence type="ECO:0000313" key="1">
    <source>
        <dbReference type="EMBL" id="KAH6944538.1"/>
    </source>
</evidence>